<protein>
    <recommendedName>
        <fullName evidence="4">Outer membrane protein beta-barrel domain-containing protein</fullName>
    </recommendedName>
</protein>
<feature type="chain" id="PRO_5030590279" description="Outer membrane protein beta-barrel domain-containing protein" evidence="1">
    <location>
        <begin position="25"/>
        <end position="251"/>
    </location>
</feature>
<reference evidence="2 3" key="1">
    <citation type="submission" date="2020-08" db="EMBL/GenBank/DDBJ databases">
        <title>Genomic Encyclopedia of Type Strains, Phase IV (KMG-IV): sequencing the most valuable type-strain genomes for metagenomic binning, comparative biology and taxonomic classification.</title>
        <authorList>
            <person name="Goeker M."/>
        </authorList>
    </citation>
    <scope>NUCLEOTIDE SEQUENCE [LARGE SCALE GENOMIC DNA]</scope>
    <source>
        <strain evidence="2 3">DSM 17976</strain>
    </source>
</reference>
<keyword evidence="3" id="KW-1185">Reference proteome</keyword>
<dbReference type="Proteomes" id="UP000541352">
    <property type="component" value="Unassembled WGS sequence"/>
</dbReference>
<proteinExistence type="predicted"/>
<sequence length="251" mass="27712">MNKKILLYSSLSALLFAFSSTTFAQTTARLVSYVDVAGAWNTATWSANAQYHQYLKIDRKGLFQVGWGIRGTHFRGNNLPFITAPASQSRGKTGFSALSAPLLLRNIDTLQVSAGITSFNFNLGIQLSVFDKVDIGVNADILGLALGGKKSGFYSSTTGYNKVDSLNLHQTYQQAKPTSPNVQLLGDNAVGNLTTEIYARLHITERLGLKAGYVFNTNEYRTSNKQLVADVRRFRYRSDMFLVGVTFKVLR</sequence>
<evidence type="ECO:0000256" key="1">
    <source>
        <dbReference type="SAM" id="SignalP"/>
    </source>
</evidence>
<feature type="signal peptide" evidence="1">
    <location>
        <begin position="1"/>
        <end position="24"/>
    </location>
</feature>
<comment type="caution">
    <text evidence="2">The sequence shown here is derived from an EMBL/GenBank/DDBJ whole genome shotgun (WGS) entry which is preliminary data.</text>
</comment>
<dbReference type="AlphaFoldDB" id="A0A7W6EQ70"/>
<gene>
    <name evidence="2" type="ORF">FHS57_002324</name>
</gene>
<dbReference type="EMBL" id="JACIBY010000004">
    <property type="protein sequence ID" value="MBB3838319.1"/>
    <property type="molecule type" value="Genomic_DNA"/>
</dbReference>
<evidence type="ECO:0000313" key="2">
    <source>
        <dbReference type="EMBL" id="MBB3838319.1"/>
    </source>
</evidence>
<dbReference type="RefSeq" id="WP_183973640.1">
    <property type="nucleotide sequence ID" value="NZ_JACIBY010000004.1"/>
</dbReference>
<organism evidence="2 3">
    <name type="scientific">Runella defluvii</name>
    <dbReference type="NCBI Taxonomy" id="370973"/>
    <lineage>
        <taxon>Bacteria</taxon>
        <taxon>Pseudomonadati</taxon>
        <taxon>Bacteroidota</taxon>
        <taxon>Cytophagia</taxon>
        <taxon>Cytophagales</taxon>
        <taxon>Spirosomataceae</taxon>
        <taxon>Runella</taxon>
    </lineage>
</organism>
<name>A0A7W6EQ70_9BACT</name>
<evidence type="ECO:0000313" key="3">
    <source>
        <dbReference type="Proteomes" id="UP000541352"/>
    </source>
</evidence>
<keyword evidence="1" id="KW-0732">Signal</keyword>
<evidence type="ECO:0008006" key="4">
    <source>
        <dbReference type="Google" id="ProtNLM"/>
    </source>
</evidence>
<accession>A0A7W6EQ70</accession>